<gene>
    <name evidence="2" type="ORF">Ani05nite_28050</name>
</gene>
<name>A0A919JF05_9ACTN</name>
<protein>
    <submittedName>
        <fullName evidence="2">Uncharacterized protein</fullName>
    </submittedName>
</protein>
<dbReference type="EMBL" id="BOMQ01000031">
    <property type="protein sequence ID" value="GIE49271.1"/>
    <property type="molecule type" value="Genomic_DNA"/>
</dbReference>
<comment type="caution">
    <text evidence="2">The sequence shown here is derived from an EMBL/GenBank/DDBJ whole genome shotgun (WGS) entry which is preliminary data.</text>
</comment>
<feature type="region of interest" description="Disordered" evidence="1">
    <location>
        <begin position="39"/>
        <end position="61"/>
    </location>
</feature>
<organism evidence="2 3">
    <name type="scientific">Actinoplanes nipponensis</name>
    <dbReference type="NCBI Taxonomy" id="135950"/>
    <lineage>
        <taxon>Bacteria</taxon>
        <taxon>Bacillati</taxon>
        <taxon>Actinomycetota</taxon>
        <taxon>Actinomycetes</taxon>
        <taxon>Micromonosporales</taxon>
        <taxon>Micromonosporaceae</taxon>
        <taxon>Actinoplanes</taxon>
    </lineage>
</organism>
<sequence length="61" mass="6798">MDDDRDRKGIPYIGSRSGCRCGAMWFGGGARGYGAPTGIRRHPRSWEAPSERNTPVFLPHH</sequence>
<evidence type="ECO:0000313" key="2">
    <source>
        <dbReference type="EMBL" id="GIE49271.1"/>
    </source>
</evidence>
<dbReference type="Proteomes" id="UP000647172">
    <property type="component" value="Unassembled WGS sequence"/>
</dbReference>
<evidence type="ECO:0000313" key="3">
    <source>
        <dbReference type="Proteomes" id="UP000647172"/>
    </source>
</evidence>
<dbReference type="AlphaFoldDB" id="A0A919JF05"/>
<reference evidence="2" key="1">
    <citation type="submission" date="2021-01" db="EMBL/GenBank/DDBJ databases">
        <title>Whole genome shotgun sequence of Actinoplanes nipponensis NBRC 14063.</title>
        <authorList>
            <person name="Komaki H."/>
            <person name="Tamura T."/>
        </authorList>
    </citation>
    <scope>NUCLEOTIDE SEQUENCE</scope>
    <source>
        <strain evidence="2">NBRC 14063</strain>
    </source>
</reference>
<proteinExistence type="predicted"/>
<evidence type="ECO:0000256" key="1">
    <source>
        <dbReference type="SAM" id="MobiDB-lite"/>
    </source>
</evidence>
<keyword evidence="3" id="KW-1185">Reference proteome</keyword>
<accession>A0A919JF05</accession>